<evidence type="ECO:0000313" key="5">
    <source>
        <dbReference type="EMBL" id="ABW28057.1"/>
    </source>
</evidence>
<dbReference type="Proteomes" id="UP000000268">
    <property type="component" value="Chromosome"/>
</dbReference>
<dbReference type="InterPro" id="IPR024996">
    <property type="entry name" value="RNaseH_pPIWI_RE"/>
</dbReference>
<dbReference type="InterPro" id="IPR040496">
    <property type="entry name" value="MID_pPIWI_RE"/>
</dbReference>
<dbReference type="STRING" id="329726.AM1_3061"/>
<proteinExistence type="predicted"/>
<reference evidence="5 6" key="1">
    <citation type="journal article" date="2008" name="Proc. Natl. Acad. Sci. U.S.A.">
        <title>Niche adaptation and genome expansion in the chlorophyll d-producing cyanobacterium Acaryochloris marina.</title>
        <authorList>
            <person name="Swingley W.D."/>
            <person name="Chen M."/>
            <person name="Cheung P.C."/>
            <person name="Conrad A.L."/>
            <person name="Dejesa L.C."/>
            <person name="Hao J."/>
            <person name="Honchak B.M."/>
            <person name="Karbach L.E."/>
            <person name="Kurdoglu A."/>
            <person name="Lahiri S."/>
            <person name="Mastrian S.D."/>
            <person name="Miyashita H."/>
            <person name="Page L."/>
            <person name="Ramakrishna P."/>
            <person name="Satoh S."/>
            <person name="Sattley W.M."/>
            <person name="Shimada Y."/>
            <person name="Taylor H.L."/>
            <person name="Tomo T."/>
            <person name="Tsuchiya T."/>
            <person name="Wang Z.T."/>
            <person name="Raymond J."/>
            <person name="Mimuro M."/>
            <person name="Blankenship R.E."/>
            <person name="Touchman J.W."/>
        </authorList>
    </citation>
    <scope>NUCLEOTIDE SEQUENCE [LARGE SCALE GENOMIC DNA]</scope>
    <source>
        <strain evidence="6">MBIC 11017</strain>
    </source>
</reference>
<dbReference type="eggNOG" id="ENOG502ZBCP">
    <property type="taxonomic scope" value="Bacteria"/>
</dbReference>
<evidence type="ECO:0000259" key="3">
    <source>
        <dbReference type="Pfam" id="PF13111"/>
    </source>
</evidence>
<sequence>MTKYYIQPGQIKKLRDVALAFTVPDDLPPIHASGVTLVWTRQALKSFSDIHKAAYGEEEKYKELPYQSLRGLLNVLVKEIDRIENHLCLKSTLIREIRSSNPQNYDFARLIDSDNDEELSKRLRLVLNNWITNDLRPFCEKKDIPEKLLEQIRELAEKGNLIHSRPFEMTLLPWPWQQKTGTTKADHGRAYTLVVDYIARLIAGQEIFKGCGPMRRVISSYGKFMSSTAELVTTPISITNKGRFSLVVKLQLVTFPSVHQPVIEIDVSKRRWLDSLEAPDRYRNDIFGYAFSPDLPGRTFSFKVVCCKENKEWSWKTAKDFGAIRNQLDLGMQAFSGQDIVLKKADYGGSQLALTHRNGLEKHGIDVGVPETDKLEAYVNIEKLVRSIGLVPFTDYEVVKNKSSGRQKEKEIKLPTLLSAMLEAQESESVNFTPDYVNKLSDNQLEKQMKEKFCLSLEAIIAGRKRLQTKELKREEFEALKVIRDRNSSALERIYPGKKLSLFIFYQDGFQKELSFLEATAQLLWGKSVEILTNTLPPDTHGSKHDLPEPNKKGKERSKQRLKAWESIANQIAAREEHTFCLVLAPKFFTDNGIDKRDDPINKPSTRRALASVGGACVQFITQMERTKEESKVDLVDYSRRAQQALKDLLSAHSGRVEGIKAKVDECLKIPSESKPKEIIAITIVRKQKGRVRGRIESTFLPIAIRIQVETGLCDMRCAYADENKLEITEWERFSDALTKVSAISPVKIGNNREMRKKNFMQFVRCVVSDSVEKNMHPLIMVDSTNCAYLWPWLADSRIDANDIRLEGVSNWMHKEWAGARLIRIRQGFTPGIIEEKVRHLMETFMDDGRSLDELKQRATADPDLKIPSASSTLGKLFRLSTSNSTGCKTYLSIGSRAVQQQWRGQSCYRTTQAHTAVEIQNDDGSSENSGLTKKVKTIKNAAGLEVRELSEKMPFIKQWPTPNPIEIVVTLCQEEDDPDQIACLVESLRYVVGHYSESTTLPAPLFFERVVREYISDFEIMEESEDSDSP</sequence>
<evidence type="ECO:0000259" key="2">
    <source>
        <dbReference type="Pfam" id="PF13032"/>
    </source>
</evidence>
<feature type="domain" description="pPIWI-RE RNaseH" evidence="2">
    <location>
        <begin position="679"/>
        <end position="1017"/>
    </location>
</feature>
<gene>
    <name evidence="5" type="ordered locus">AM1_3061</name>
</gene>
<feature type="region of interest" description="Disordered" evidence="1">
    <location>
        <begin position="536"/>
        <end position="559"/>
    </location>
</feature>
<accession>B0CDI8</accession>
<evidence type="ECO:0000313" key="6">
    <source>
        <dbReference type="Proteomes" id="UP000000268"/>
    </source>
</evidence>
<dbReference type="Pfam" id="PF13111">
    <property type="entry name" value="pPIWI_RE_X"/>
    <property type="match status" value="1"/>
</dbReference>
<evidence type="ECO:0008006" key="7">
    <source>
        <dbReference type="Google" id="ProtNLM"/>
    </source>
</evidence>
<dbReference type="RefSeq" id="WP_012163488.1">
    <property type="nucleotide sequence ID" value="NC_009925.1"/>
</dbReference>
<dbReference type="EMBL" id="CP000828">
    <property type="protein sequence ID" value="ABW28057.1"/>
    <property type="molecule type" value="Genomic_DNA"/>
</dbReference>
<feature type="domain" description="Prokaryotic pPIWI-RE MID" evidence="4">
    <location>
        <begin position="506"/>
        <end position="659"/>
    </location>
</feature>
<feature type="compositionally biased region" description="Basic and acidic residues" evidence="1">
    <location>
        <begin position="541"/>
        <end position="559"/>
    </location>
</feature>
<feature type="domain" description="pPIWI-RE module N-terminal" evidence="3">
    <location>
        <begin position="20"/>
        <end position="424"/>
    </location>
</feature>
<dbReference type="KEGG" id="amr:AM1_3061"/>
<dbReference type="HOGENOM" id="CLU_294182_0_0_3"/>
<evidence type="ECO:0000259" key="4">
    <source>
        <dbReference type="Pfam" id="PF18157"/>
    </source>
</evidence>
<dbReference type="AlphaFoldDB" id="B0CDI8"/>
<keyword evidence="6" id="KW-1185">Reference proteome</keyword>
<protein>
    <recommendedName>
        <fullName evidence="7">DUF3893 domain-containing protein</fullName>
    </recommendedName>
</protein>
<organism evidence="5 6">
    <name type="scientific">Acaryochloris marina (strain MBIC 11017)</name>
    <dbReference type="NCBI Taxonomy" id="329726"/>
    <lineage>
        <taxon>Bacteria</taxon>
        <taxon>Bacillati</taxon>
        <taxon>Cyanobacteriota</taxon>
        <taxon>Cyanophyceae</taxon>
        <taxon>Acaryochloridales</taxon>
        <taxon>Acaryochloridaceae</taxon>
        <taxon>Acaryochloris</taxon>
    </lineage>
</organism>
<name>B0CDI8_ACAM1</name>
<dbReference type="InterPro" id="IPR025085">
    <property type="entry name" value="pPIWI_RE_X"/>
</dbReference>
<evidence type="ECO:0000256" key="1">
    <source>
        <dbReference type="SAM" id="MobiDB-lite"/>
    </source>
</evidence>
<dbReference type="Pfam" id="PF13032">
    <property type="entry name" value="RNaseH_pPIWI_RE"/>
    <property type="match status" value="1"/>
</dbReference>
<dbReference type="Pfam" id="PF18157">
    <property type="entry name" value="MID_pPIWI_RE"/>
    <property type="match status" value="1"/>
</dbReference>
<dbReference type="OrthoDB" id="8967587at2"/>